<accession>A0A6H5IBX7</accession>
<evidence type="ECO:0000313" key="2">
    <source>
        <dbReference type="Proteomes" id="UP000479190"/>
    </source>
</evidence>
<keyword evidence="2" id="KW-1185">Reference proteome</keyword>
<organism evidence="1 2">
    <name type="scientific">Trichogramma brassicae</name>
    <dbReference type="NCBI Taxonomy" id="86971"/>
    <lineage>
        <taxon>Eukaryota</taxon>
        <taxon>Metazoa</taxon>
        <taxon>Ecdysozoa</taxon>
        <taxon>Arthropoda</taxon>
        <taxon>Hexapoda</taxon>
        <taxon>Insecta</taxon>
        <taxon>Pterygota</taxon>
        <taxon>Neoptera</taxon>
        <taxon>Endopterygota</taxon>
        <taxon>Hymenoptera</taxon>
        <taxon>Apocrita</taxon>
        <taxon>Proctotrupomorpha</taxon>
        <taxon>Chalcidoidea</taxon>
        <taxon>Trichogrammatidae</taxon>
        <taxon>Trichogramma</taxon>
    </lineage>
</organism>
<proteinExistence type="predicted"/>
<reference evidence="1 2" key="1">
    <citation type="submission" date="2020-02" db="EMBL/GenBank/DDBJ databases">
        <authorList>
            <person name="Ferguson B K."/>
        </authorList>
    </citation>
    <scope>NUCLEOTIDE SEQUENCE [LARGE SCALE GENOMIC DNA]</scope>
</reference>
<gene>
    <name evidence="1" type="ORF">TBRA_LOCUS7401</name>
</gene>
<dbReference type="Proteomes" id="UP000479190">
    <property type="component" value="Unassembled WGS sequence"/>
</dbReference>
<name>A0A6H5IBX7_9HYME</name>
<evidence type="ECO:0000313" key="1">
    <source>
        <dbReference type="EMBL" id="CAB0035507.1"/>
    </source>
</evidence>
<dbReference type="AlphaFoldDB" id="A0A6H5IBX7"/>
<protein>
    <submittedName>
        <fullName evidence="1">Uncharacterized protein</fullName>
    </submittedName>
</protein>
<dbReference type="EMBL" id="CADCXV010000791">
    <property type="protein sequence ID" value="CAB0035507.1"/>
    <property type="molecule type" value="Genomic_DNA"/>
</dbReference>
<feature type="non-terminal residue" evidence="1">
    <location>
        <position position="1"/>
    </location>
</feature>
<sequence>AGIYRELKRSLQKPNLRYSRSRSGYLERVIRFLLTQASLLFLCSSIYTQRSYGKERGTCIVLATLHSHKFDRTTKRLHVTERISSLGHPQPQSQRAALIDSLQVKEPHIFYGTTQSDLCYSRGPGREHVAWVLVTLGKSAALLRKVQEVCSAQELTSECPQRPGAPPYIARRGRRATAAAAAVVGSRCLSRGREVAPIPVRPRNGADPQSSAICSRYRSHTPLRTNSVLPRCTHTVCIYSLGIGALYAYTSLEYRVRLSRKCIQGVPTVWKPLKSGQNKRGKKIDNPIPDVFYHGESNVNYASASAYFKIDNFDVAGASATAALRSLYRWPTCMQSRELLLRVGILSDHKDKQAWHFPTSMWFRLLLRKVQAHESQAARVKLFVSRRIPAAQTAECTRLLAHILQRKLRTTAAATITTTTTITTPAAKAPAEAEVFRKHKRRHTSSAGHLHMNVFKRDTEIRSGARQLFSCMYSTIQAGRLHTQGLIS</sequence>